<protein>
    <recommendedName>
        <fullName evidence="9">Odorant receptor</fullName>
    </recommendedName>
</protein>
<dbReference type="GeneID" id="108627604"/>
<evidence type="ECO:0000256" key="6">
    <source>
        <dbReference type="ARBA" id="ARBA00023136"/>
    </source>
</evidence>
<feature type="transmembrane region" description="Helical" evidence="9">
    <location>
        <begin position="291"/>
        <end position="311"/>
    </location>
</feature>
<dbReference type="GO" id="GO:0007165">
    <property type="term" value="P:signal transduction"/>
    <property type="evidence" value="ECO:0007669"/>
    <property type="project" value="UniProtKB-KW"/>
</dbReference>
<feature type="transmembrane region" description="Helical" evidence="9">
    <location>
        <begin position="59"/>
        <end position="81"/>
    </location>
</feature>
<evidence type="ECO:0000256" key="1">
    <source>
        <dbReference type="ARBA" id="ARBA00004141"/>
    </source>
</evidence>
<organism evidence="10 11">
    <name type="scientific">Ceratina calcarata</name>
    <dbReference type="NCBI Taxonomy" id="156304"/>
    <lineage>
        <taxon>Eukaryota</taxon>
        <taxon>Metazoa</taxon>
        <taxon>Ecdysozoa</taxon>
        <taxon>Arthropoda</taxon>
        <taxon>Hexapoda</taxon>
        <taxon>Insecta</taxon>
        <taxon>Pterygota</taxon>
        <taxon>Neoptera</taxon>
        <taxon>Endopterygota</taxon>
        <taxon>Hymenoptera</taxon>
        <taxon>Apocrita</taxon>
        <taxon>Aculeata</taxon>
        <taxon>Apoidea</taxon>
        <taxon>Anthophila</taxon>
        <taxon>Apidae</taxon>
        <taxon>Ceratina</taxon>
        <taxon>Zadontomerus</taxon>
    </lineage>
</organism>
<keyword evidence="3 9" id="KW-0812">Transmembrane</keyword>
<evidence type="ECO:0000313" key="11">
    <source>
        <dbReference type="RefSeq" id="XP_017884401.2"/>
    </source>
</evidence>
<dbReference type="PANTHER" id="PTHR21137">
    <property type="entry name" value="ODORANT RECEPTOR"/>
    <property type="match status" value="1"/>
</dbReference>
<keyword evidence="7 9" id="KW-0675">Receptor</keyword>
<gene>
    <name evidence="11" type="primary">LOC108627604</name>
</gene>
<keyword evidence="8 9" id="KW-0807">Transducer</keyword>
<sequence>MRKGFIFEHALGSVRKENMKGSPVTSIDYYLLPNKIFCGAGGMWPIDEKSWTFTKVFAYFRLIYGLVAVSSFVIPEIMLIALNWGDIKILAEVGSVLTALGQCLFKMVYLIIRRERTGRLYNEIRSLWHSSDDVEERQSYEKLAYWARICTIVSFTSCMGTASSFVISSAMKSFKGGHSNSSRSRELPYEVWYGVDVSTSPNFEIAFAWQFFAACVTGSVLTGLDTSFMTTILHVAGQFRLISTWLNNIGIEINDGSNDPTKLRADLIKCIRHHQRITNVVDDVNNLLTPIIFVQILTSGIEICLIGLAFVGDGTGNASAIRFMSFIIAVAAQLLMLCWPGEILIEGSQEISHVVYFDVPLYYLPPLYQRELCLVIVRAQRYCSITALTFETLSLHTLTIILKTAVSYFTFLRQIQEN</sequence>
<dbReference type="PANTHER" id="PTHR21137:SF26">
    <property type="entry name" value="ODORANT RECEPTOR 10A-RELATED"/>
    <property type="match status" value="1"/>
</dbReference>
<evidence type="ECO:0000313" key="10">
    <source>
        <dbReference type="Proteomes" id="UP000694925"/>
    </source>
</evidence>
<evidence type="ECO:0000256" key="7">
    <source>
        <dbReference type="ARBA" id="ARBA00023170"/>
    </source>
</evidence>
<evidence type="ECO:0000256" key="8">
    <source>
        <dbReference type="ARBA" id="ARBA00023224"/>
    </source>
</evidence>
<comment type="similarity">
    <text evidence="9">Belongs to the insect chemoreceptor superfamily. Heteromeric odorant receptor channel (TC 1.A.69) family.</text>
</comment>
<dbReference type="RefSeq" id="XP_017884401.2">
    <property type="nucleotide sequence ID" value="XM_018028912.2"/>
</dbReference>
<proteinExistence type="inferred from homology"/>
<evidence type="ECO:0000256" key="4">
    <source>
        <dbReference type="ARBA" id="ARBA00022725"/>
    </source>
</evidence>
<keyword evidence="10" id="KW-1185">Reference proteome</keyword>
<evidence type="ECO:0000256" key="5">
    <source>
        <dbReference type="ARBA" id="ARBA00022989"/>
    </source>
</evidence>
<dbReference type="GO" id="GO:0004984">
    <property type="term" value="F:olfactory receptor activity"/>
    <property type="evidence" value="ECO:0007669"/>
    <property type="project" value="InterPro"/>
</dbReference>
<feature type="transmembrane region" description="Helical" evidence="9">
    <location>
        <begin position="323"/>
        <end position="345"/>
    </location>
</feature>
<accession>A0AAJ7N9L0</accession>
<dbReference type="Proteomes" id="UP000694925">
    <property type="component" value="Unplaced"/>
</dbReference>
<dbReference type="KEGG" id="ccal:108627604"/>
<keyword evidence="5 9" id="KW-1133">Transmembrane helix</keyword>
<keyword evidence="2 9" id="KW-0716">Sensory transduction</keyword>
<dbReference type="InterPro" id="IPR004117">
    <property type="entry name" value="7tm6_olfct_rcpt"/>
</dbReference>
<keyword evidence="6 9" id="KW-0472">Membrane</keyword>
<evidence type="ECO:0000256" key="3">
    <source>
        <dbReference type="ARBA" id="ARBA00022692"/>
    </source>
</evidence>
<evidence type="ECO:0000256" key="2">
    <source>
        <dbReference type="ARBA" id="ARBA00022606"/>
    </source>
</evidence>
<reference evidence="11" key="1">
    <citation type="submission" date="2025-08" db="UniProtKB">
        <authorList>
            <consortium name="RefSeq"/>
        </authorList>
    </citation>
    <scope>IDENTIFICATION</scope>
    <source>
        <tissue evidence="11">Whole body</tissue>
    </source>
</reference>
<dbReference type="AlphaFoldDB" id="A0AAJ7N9L0"/>
<keyword evidence="4 9" id="KW-0552">Olfaction</keyword>
<comment type="caution">
    <text evidence="9">Lacks conserved residue(s) required for the propagation of feature annotation.</text>
</comment>
<dbReference type="Pfam" id="PF02949">
    <property type="entry name" value="7tm_6"/>
    <property type="match status" value="1"/>
</dbReference>
<dbReference type="GO" id="GO:0005886">
    <property type="term" value="C:plasma membrane"/>
    <property type="evidence" value="ECO:0007669"/>
    <property type="project" value="UniProtKB-SubCell"/>
</dbReference>
<evidence type="ECO:0000256" key="9">
    <source>
        <dbReference type="RuleBase" id="RU351113"/>
    </source>
</evidence>
<dbReference type="GO" id="GO:0005549">
    <property type="term" value="F:odorant binding"/>
    <property type="evidence" value="ECO:0007669"/>
    <property type="project" value="InterPro"/>
</dbReference>
<feature type="transmembrane region" description="Helical" evidence="9">
    <location>
        <begin position="93"/>
        <end position="112"/>
    </location>
</feature>
<feature type="transmembrane region" description="Helical" evidence="9">
    <location>
        <begin position="145"/>
        <end position="167"/>
    </location>
</feature>
<comment type="subcellular location">
    <subcellularLocation>
        <location evidence="9">Cell membrane</location>
        <topology evidence="9">Multi-pass membrane protein</topology>
    </subcellularLocation>
    <subcellularLocation>
        <location evidence="1">Membrane</location>
        <topology evidence="1">Multi-pass membrane protein</topology>
    </subcellularLocation>
</comment>
<name>A0AAJ7N9L0_9HYME</name>